<reference evidence="1 2" key="1">
    <citation type="submission" date="2019-10" db="EMBL/GenBank/DDBJ databases">
        <title>Taxonomy of Antarctic Massilia spp.: description of Massilia rubra sp. nov., Massilia aquatica sp. nov., Massilia mucilaginosa sp. nov., Massilia frigida sp. nov. isolated from streams, lakes and regoliths.</title>
        <authorList>
            <person name="Holochova P."/>
            <person name="Sedlacek I."/>
            <person name="Kralova S."/>
            <person name="Maslanova I."/>
            <person name="Busse H.-J."/>
            <person name="Stankova E."/>
            <person name="Vrbovska V."/>
            <person name="Kovarovic V."/>
            <person name="Bartak M."/>
            <person name="Svec P."/>
            <person name="Pantucek R."/>
        </authorList>
    </citation>
    <scope>NUCLEOTIDE SEQUENCE [LARGE SCALE GENOMIC DNA]</scope>
    <source>
        <strain evidence="1 2">CCM 8695</strain>
    </source>
</reference>
<evidence type="ECO:0000313" key="1">
    <source>
        <dbReference type="EMBL" id="NHZ78433.1"/>
    </source>
</evidence>
<dbReference type="EMBL" id="WHJG01000002">
    <property type="protein sequence ID" value="NHZ78433.1"/>
    <property type="molecule type" value="Genomic_DNA"/>
</dbReference>
<protein>
    <submittedName>
        <fullName evidence="1">Uncharacterized protein</fullName>
    </submittedName>
</protein>
<evidence type="ECO:0000313" key="2">
    <source>
        <dbReference type="Proteomes" id="UP000621455"/>
    </source>
</evidence>
<dbReference type="RefSeq" id="WP_167085184.1">
    <property type="nucleotide sequence ID" value="NZ_WHJG01000002.1"/>
</dbReference>
<proteinExistence type="predicted"/>
<comment type="caution">
    <text evidence="1">The sequence shown here is derived from an EMBL/GenBank/DDBJ whole genome shotgun (WGS) entry which is preliminary data.</text>
</comment>
<organism evidence="1 2">
    <name type="scientific">Massilia frigida</name>
    <dbReference type="NCBI Taxonomy" id="2609281"/>
    <lineage>
        <taxon>Bacteria</taxon>
        <taxon>Pseudomonadati</taxon>
        <taxon>Pseudomonadota</taxon>
        <taxon>Betaproteobacteria</taxon>
        <taxon>Burkholderiales</taxon>
        <taxon>Oxalobacteraceae</taxon>
        <taxon>Telluria group</taxon>
        <taxon>Massilia</taxon>
    </lineage>
</organism>
<accession>A0ABX0N1T7</accession>
<sequence length="116" mass="13399">MHTKHDHLHEILFANIAKNIKTKRFDVGSIQIEKRGKQVYIWLRMLYVFIVARFLKPLERRNSTSGLKLFCNGCCLAKADSISLDLFLRTGLFFHARANFGSMTFSVKLDDRHGIA</sequence>
<dbReference type="Proteomes" id="UP000621455">
    <property type="component" value="Unassembled WGS sequence"/>
</dbReference>
<gene>
    <name evidence="1" type="ORF">F2P44_03915</name>
</gene>
<name>A0ABX0N1T7_9BURK</name>
<keyword evidence="2" id="KW-1185">Reference proteome</keyword>